<gene>
    <name evidence="6" type="ORF">COO20_20005</name>
</gene>
<evidence type="ECO:0000256" key="3">
    <source>
        <dbReference type="ARBA" id="ARBA00066372"/>
    </source>
</evidence>
<dbReference type="InterPro" id="IPR048015">
    <property type="entry name" value="NTP-PPase_MazG-like_N"/>
</dbReference>
<dbReference type="Proteomes" id="UP000233597">
    <property type="component" value="Unassembled WGS sequence"/>
</dbReference>
<comment type="catalytic activity">
    <reaction evidence="1">
        <text>ATP + H2O = AMP + diphosphate + H(+)</text>
        <dbReference type="Rhea" id="RHEA:14245"/>
        <dbReference type="ChEBI" id="CHEBI:15377"/>
        <dbReference type="ChEBI" id="CHEBI:15378"/>
        <dbReference type="ChEBI" id="CHEBI:30616"/>
        <dbReference type="ChEBI" id="CHEBI:33019"/>
        <dbReference type="ChEBI" id="CHEBI:456215"/>
        <dbReference type="EC" id="3.6.1.8"/>
    </reaction>
</comment>
<dbReference type="GO" id="GO:0006203">
    <property type="term" value="P:dGTP catabolic process"/>
    <property type="evidence" value="ECO:0007669"/>
    <property type="project" value="TreeGrafter"/>
</dbReference>
<comment type="similarity">
    <text evidence="2">Belongs to the nucleoside triphosphate pyrophosphohydrolase family.</text>
</comment>
<protein>
    <recommendedName>
        <fullName evidence="4">Nucleoside triphosphate pyrophosphohydrolase</fullName>
        <ecNumber evidence="3">3.6.1.8</ecNumber>
    </recommendedName>
</protein>
<dbReference type="Pfam" id="PF03819">
    <property type="entry name" value="MazG"/>
    <property type="match status" value="2"/>
</dbReference>
<dbReference type="GO" id="GO:0006950">
    <property type="term" value="P:response to stress"/>
    <property type="evidence" value="ECO:0007669"/>
    <property type="project" value="UniProtKB-ARBA"/>
</dbReference>
<dbReference type="OrthoDB" id="9808939at2"/>
<feature type="domain" description="NTP pyrophosphohydrolase MazG-like" evidence="5">
    <location>
        <begin position="177"/>
        <end position="237"/>
    </location>
</feature>
<dbReference type="NCBIfam" id="TIGR00444">
    <property type="entry name" value="mazG"/>
    <property type="match status" value="1"/>
</dbReference>
<dbReference type="CDD" id="cd11529">
    <property type="entry name" value="NTP-PPase_MazG_Cterm"/>
    <property type="match status" value="1"/>
</dbReference>
<dbReference type="FunFam" id="1.10.287.1080:FF:000001">
    <property type="entry name" value="Nucleoside triphosphate pyrophosphohydrolase"/>
    <property type="match status" value="1"/>
</dbReference>
<dbReference type="InterPro" id="IPR011551">
    <property type="entry name" value="NTP_PyrPHydrolase_MazG"/>
</dbReference>
<proteinExistence type="inferred from homology"/>
<reference evidence="6 7" key="1">
    <citation type="submission" date="2017-09" db="EMBL/GenBank/DDBJ databases">
        <title>Biodiversity and function of Thalassospira species in the particle-attached aromatic-hydrocarbon-degrading consortia from the surface seawater of the South China Sea.</title>
        <authorList>
            <person name="Dong C."/>
            <person name="Liu R."/>
            <person name="Shao Z."/>
        </authorList>
    </citation>
    <scope>NUCLEOTIDE SEQUENCE [LARGE SCALE GENOMIC DNA]</scope>
    <source>
        <strain evidence="6 7">CSC1P2</strain>
    </source>
</reference>
<feature type="domain" description="NTP pyrophosphohydrolase MazG-like" evidence="5">
    <location>
        <begin position="33"/>
        <end position="106"/>
    </location>
</feature>
<dbReference type="SUPFAM" id="SSF101386">
    <property type="entry name" value="all-alpha NTP pyrophosphatases"/>
    <property type="match status" value="2"/>
</dbReference>
<dbReference type="GO" id="GO:0046047">
    <property type="term" value="P:TTP catabolic process"/>
    <property type="evidence" value="ECO:0007669"/>
    <property type="project" value="TreeGrafter"/>
</dbReference>
<dbReference type="PANTHER" id="PTHR30522:SF0">
    <property type="entry name" value="NUCLEOSIDE TRIPHOSPHATE PYROPHOSPHOHYDROLASE"/>
    <property type="match status" value="1"/>
</dbReference>
<dbReference type="Gene3D" id="1.10.287.1080">
    <property type="entry name" value="MazG-like"/>
    <property type="match status" value="2"/>
</dbReference>
<keyword evidence="6" id="KW-0378">Hydrolase</keyword>
<dbReference type="RefSeq" id="WP_101269798.1">
    <property type="nucleotide sequence ID" value="NZ_NWTK01000015.1"/>
</dbReference>
<dbReference type="FunFam" id="1.10.287.1080:FF:000003">
    <property type="entry name" value="Nucleoside triphosphate pyrophosphohydrolase"/>
    <property type="match status" value="1"/>
</dbReference>
<evidence type="ECO:0000256" key="1">
    <source>
        <dbReference type="ARBA" id="ARBA00052141"/>
    </source>
</evidence>
<dbReference type="GO" id="GO:0047693">
    <property type="term" value="F:ATP diphosphatase activity"/>
    <property type="evidence" value="ECO:0007669"/>
    <property type="project" value="UniProtKB-EC"/>
</dbReference>
<dbReference type="PANTHER" id="PTHR30522">
    <property type="entry name" value="NUCLEOSIDE TRIPHOSPHATE PYROPHOSPHOHYDROLASE"/>
    <property type="match status" value="1"/>
</dbReference>
<dbReference type="CDD" id="cd11528">
    <property type="entry name" value="NTP-PPase_MazG_Nterm"/>
    <property type="match status" value="1"/>
</dbReference>
<dbReference type="EC" id="3.6.1.8" evidence="3"/>
<dbReference type="EMBL" id="NWTK01000015">
    <property type="protein sequence ID" value="PKR50726.1"/>
    <property type="molecule type" value="Genomic_DNA"/>
</dbReference>
<organism evidence="6 7">
    <name type="scientific">Thalassospira marina</name>
    <dbReference type="NCBI Taxonomy" id="2048283"/>
    <lineage>
        <taxon>Bacteria</taxon>
        <taxon>Pseudomonadati</taxon>
        <taxon>Pseudomonadota</taxon>
        <taxon>Alphaproteobacteria</taxon>
        <taxon>Rhodospirillales</taxon>
        <taxon>Thalassospiraceae</taxon>
        <taxon>Thalassospira</taxon>
    </lineage>
</organism>
<comment type="caution">
    <text evidence="6">The sequence shown here is derived from an EMBL/GenBank/DDBJ whole genome shotgun (WGS) entry which is preliminary data.</text>
</comment>
<name>A0A2N3KJQ4_9PROT</name>
<dbReference type="InterPro" id="IPR048011">
    <property type="entry name" value="NTP-PPase_MazG-like_C"/>
</dbReference>
<evidence type="ECO:0000313" key="7">
    <source>
        <dbReference type="Proteomes" id="UP000233597"/>
    </source>
</evidence>
<evidence type="ECO:0000256" key="2">
    <source>
        <dbReference type="ARBA" id="ARBA00061115"/>
    </source>
</evidence>
<evidence type="ECO:0000313" key="6">
    <source>
        <dbReference type="EMBL" id="PKR50726.1"/>
    </source>
</evidence>
<dbReference type="AlphaFoldDB" id="A0A2N3KJQ4"/>
<sequence length="280" mass="31863">MSATSNRPAIDQLLQVMKQLRDPENGCPWDIEQDFSTIAPYTIEEAYEVADAIANNDMVELREELGDLLLQVVFHSQMAEEQKLFSFNDVAQSINDKMIARHPHVFGEIDAKTADHVNQNWEKLKAAERQRKADRKGNETPSALDGVASALPALMRAEKLTKRAARVGFDWPDIEQVFDKLSEEIGELRAELTENPVQDRLEDELGDMLFVMANLARKMQVDPEVALRRANHKFTRRFQFIEKELAGRGKTPGQSSLEEMDVLWDAAKVEERKTATKPQE</sequence>
<dbReference type="InterPro" id="IPR004518">
    <property type="entry name" value="MazG-like_dom"/>
</dbReference>
<evidence type="ECO:0000256" key="4">
    <source>
        <dbReference type="ARBA" id="ARBA00074799"/>
    </source>
</evidence>
<evidence type="ECO:0000259" key="5">
    <source>
        <dbReference type="Pfam" id="PF03819"/>
    </source>
</evidence>
<dbReference type="GO" id="GO:0046076">
    <property type="term" value="P:dTTP catabolic process"/>
    <property type="evidence" value="ECO:0007669"/>
    <property type="project" value="TreeGrafter"/>
</dbReference>
<dbReference type="GO" id="GO:0046081">
    <property type="term" value="P:dUTP catabolic process"/>
    <property type="evidence" value="ECO:0007669"/>
    <property type="project" value="TreeGrafter"/>
</dbReference>
<dbReference type="NCBIfam" id="NF007113">
    <property type="entry name" value="PRK09562.1"/>
    <property type="match status" value="1"/>
</dbReference>
<dbReference type="GO" id="GO:0046052">
    <property type="term" value="P:UTP catabolic process"/>
    <property type="evidence" value="ECO:0007669"/>
    <property type="project" value="TreeGrafter"/>
</dbReference>
<accession>A0A2N3KJQ4</accession>
<dbReference type="GO" id="GO:0046061">
    <property type="term" value="P:dATP catabolic process"/>
    <property type="evidence" value="ECO:0007669"/>
    <property type="project" value="TreeGrafter"/>
</dbReference>